<feature type="compositionally biased region" description="Polar residues" evidence="1">
    <location>
        <begin position="59"/>
        <end position="70"/>
    </location>
</feature>
<feature type="compositionally biased region" description="Basic residues" evidence="1">
    <location>
        <begin position="94"/>
        <end position="103"/>
    </location>
</feature>
<protein>
    <submittedName>
        <fullName evidence="2">Uncharacterized protein</fullName>
    </submittedName>
</protein>
<keyword evidence="3" id="KW-1185">Reference proteome</keyword>
<evidence type="ECO:0000313" key="2">
    <source>
        <dbReference type="EMBL" id="KAH9374919.1"/>
    </source>
</evidence>
<proteinExistence type="predicted"/>
<dbReference type="EMBL" id="JABSTR010000007">
    <property type="protein sequence ID" value="KAH9374919.1"/>
    <property type="molecule type" value="Genomic_DNA"/>
</dbReference>
<dbReference type="AlphaFoldDB" id="A0A9J6GJX7"/>
<evidence type="ECO:0000256" key="1">
    <source>
        <dbReference type="SAM" id="MobiDB-lite"/>
    </source>
</evidence>
<dbReference type="VEuPathDB" id="VectorBase:HLOH_059733"/>
<name>A0A9J6GJX7_HAELO</name>
<evidence type="ECO:0000313" key="3">
    <source>
        <dbReference type="Proteomes" id="UP000821853"/>
    </source>
</evidence>
<gene>
    <name evidence="2" type="ORF">HPB48_019408</name>
</gene>
<feature type="region of interest" description="Disordered" evidence="1">
    <location>
        <begin position="45"/>
        <end position="135"/>
    </location>
</feature>
<organism evidence="2 3">
    <name type="scientific">Haemaphysalis longicornis</name>
    <name type="common">Bush tick</name>
    <dbReference type="NCBI Taxonomy" id="44386"/>
    <lineage>
        <taxon>Eukaryota</taxon>
        <taxon>Metazoa</taxon>
        <taxon>Ecdysozoa</taxon>
        <taxon>Arthropoda</taxon>
        <taxon>Chelicerata</taxon>
        <taxon>Arachnida</taxon>
        <taxon>Acari</taxon>
        <taxon>Parasitiformes</taxon>
        <taxon>Ixodida</taxon>
        <taxon>Ixodoidea</taxon>
        <taxon>Ixodidae</taxon>
        <taxon>Haemaphysalinae</taxon>
        <taxon>Haemaphysalis</taxon>
    </lineage>
</organism>
<dbReference type="Proteomes" id="UP000821853">
    <property type="component" value="Chromosome 5"/>
</dbReference>
<comment type="caution">
    <text evidence="2">The sequence shown here is derived from an EMBL/GenBank/DDBJ whole genome shotgun (WGS) entry which is preliminary data.</text>
</comment>
<sequence>MGHRQDICPNPGVTICQTCHSRDPPIGHPCTPICHFSGLDHLTTSRKCQERPHQPRTGPANSWPSLNEITPPSLLKKPTNKIHSLMGKTERKATTHHPIKRLIHPYPATEDHPLSSLQQSLQEDPMQPASRNPPY</sequence>
<accession>A0A9J6GJX7</accession>
<reference evidence="2 3" key="1">
    <citation type="journal article" date="2020" name="Cell">
        <title>Large-Scale Comparative Analyses of Tick Genomes Elucidate Their Genetic Diversity and Vector Capacities.</title>
        <authorList>
            <consortium name="Tick Genome and Microbiome Consortium (TIGMIC)"/>
            <person name="Jia N."/>
            <person name="Wang J."/>
            <person name="Shi W."/>
            <person name="Du L."/>
            <person name="Sun Y."/>
            <person name="Zhan W."/>
            <person name="Jiang J.F."/>
            <person name="Wang Q."/>
            <person name="Zhang B."/>
            <person name="Ji P."/>
            <person name="Bell-Sakyi L."/>
            <person name="Cui X.M."/>
            <person name="Yuan T.T."/>
            <person name="Jiang B.G."/>
            <person name="Yang W.F."/>
            <person name="Lam T.T."/>
            <person name="Chang Q.C."/>
            <person name="Ding S.J."/>
            <person name="Wang X.J."/>
            <person name="Zhu J.G."/>
            <person name="Ruan X.D."/>
            <person name="Zhao L."/>
            <person name="Wei J.T."/>
            <person name="Ye R.Z."/>
            <person name="Que T.C."/>
            <person name="Du C.H."/>
            <person name="Zhou Y.H."/>
            <person name="Cheng J.X."/>
            <person name="Dai P.F."/>
            <person name="Guo W.B."/>
            <person name="Han X.H."/>
            <person name="Huang E.J."/>
            <person name="Li L.F."/>
            <person name="Wei W."/>
            <person name="Gao Y.C."/>
            <person name="Liu J.Z."/>
            <person name="Shao H.Z."/>
            <person name="Wang X."/>
            <person name="Wang C.C."/>
            <person name="Yang T.C."/>
            <person name="Huo Q.B."/>
            <person name="Li W."/>
            <person name="Chen H.Y."/>
            <person name="Chen S.E."/>
            <person name="Zhou L.G."/>
            <person name="Ni X.B."/>
            <person name="Tian J.H."/>
            <person name="Sheng Y."/>
            <person name="Liu T."/>
            <person name="Pan Y.S."/>
            <person name="Xia L.Y."/>
            <person name="Li J."/>
            <person name="Zhao F."/>
            <person name="Cao W.C."/>
        </authorList>
    </citation>
    <scope>NUCLEOTIDE SEQUENCE [LARGE SCALE GENOMIC DNA]</scope>
    <source>
        <strain evidence="2">HaeL-2018</strain>
    </source>
</reference>